<dbReference type="AlphaFoldDB" id="B4JVQ4"/>
<evidence type="ECO:0000256" key="1">
    <source>
        <dbReference type="SAM" id="MobiDB-lite"/>
    </source>
</evidence>
<evidence type="ECO:0000313" key="3">
    <source>
        <dbReference type="Proteomes" id="UP000001070"/>
    </source>
</evidence>
<evidence type="ECO:0000313" key="2">
    <source>
        <dbReference type="EMBL" id="EDV98522.1"/>
    </source>
</evidence>
<protein>
    <submittedName>
        <fullName evidence="2">GH23163</fullName>
    </submittedName>
</protein>
<accession>B4JVQ4</accession>
<feature type="compositionally biased region" description="Basic and acidic residues" evidence="1">
    <location>
        <begin position="69"/>
        <end position="79"/>
    </location>
</feature>
<name>B4JVQ4_DROGR</name>
<dbReference type="HOGENOM" id="CLU_2608520_0_0_1"/>
<proteinExistence type="predicted"/>
<keyword evidence="3" id="KW-1185">Reference proteome</keyword>
<dbReference type="Proteomes" id="UP000001070">
    <property type="component" value="Unassembled WGS sequence"/>
</dbReference>
<feature type="compositionally biased region" description="Basic and acidic residues" evidence="1">
    <location>
        <begin position="35"/>
        <end position="55"/>
    </location>
</feature>
<reference evidence="2 3" key="1">
    <citation type="journal article" date="2007" name="Nature">
        <title>Evolution of genes and genomes on the Drosophila phylogeny.</title>
        <authorList>
            <consortium name="Drosophila 12 Genomes Consortium"/>
            <person name="Clark A.G."/>
            <person name="Eisen M.B."/>
            <person name="Smith D.R."/>
            <person name="Bergman C.M."/>
            <person name="Oliver B."/>
            <person name="Markow T.A."/>
            <person name="Kaufman T.C."/>
            <person name="Kellis M."/>
            <person name="Gelbart W."/>
            <person name="Iyer V.N."/>
            <person name="Pollard D.A."/>
            <person name="Sackton T.B."/>
            <person name="Larracuente A.M."/>
            <person name="Singh N.D."/>
            <person name="Abad J.P."/>
            <person name="Abt D.N."/>
            <person name="Adryan B."/>
            <person name="Aguade M."/>
            <person name="Akashi H."/>
            <person name="Anderson W.W."/>
            <person name="Aquadro C.F."/>
            <person name="Ardell D.H."/>
            <person name="Arguello R."/>
            <person name="Artieri C.G."/>
            <person name="Barbash D.A."/>
            <person name="Barker D."/>
            <person name="Barsanti P."/>
            <person name="Batterham P."/>
            <person name="Batzoglou S."/>
            <person name="Begun D."/>
            <person name="Bhutkar A."/>
            <person name="Blanco E."/>
            <person name="Bosak S.A."/>
            <person name="Bradley R.K."/>
            <person name="Brand A.D."/>
            <person name="Brent M.R."/>
            <person name="Brooks A.N."/>
            <person name="Brown R.H."/>
            <person name="Butlin R.K."/>
            <person name="Caggese C."/>
            <person name="Calvi B.R."/>
            <person name="Bernardo de Carvalho A."/>
            <person name="Caspi A."/>
            <person name="Castrezana S."/>
            <person name="Celniker S.E."/>
            <person name="Chang J.L."/>
            <person name="Chapple C."/>
            <person name="Chatterji S."/>
            <person name="Chinwalla A."/>
            <person name="Civetta A."/>
            <person name="Clifton S.W."/>
            <person name="Comeron J.M."/>
            <person name="Costello J.C."/>
            <person name="Coyne J.A."/>
            <person name="Daub J."/>
            <person name="David R.G."/>
            <person name="Delcher A.L."/>
            <person name="Delehaunty K."/>
            <person name="Do C.B."/>
            <person name="Ebling H."/>
            <person name="Edwards K."/>
            <person name="Eickbush T."/>
            <person name="Evans J.D."/>
            <person name="Filipski A."/>
            <person name="Findeiss S."/>
            <person name="Freyhult E."/>
            <person name="Fulton L."/>
            <person name="Fulton R."/>
            <person name="Garcia A.C."/>
            <person name="Gardiner A."/>
            <person name="Garfield D.A."/>
            <person name="Garvin B.E."/>
            <person name="Gibson G."/>
            <person name="Gilbert D."/>
            <person name="Gnerre S."/>
            <person name="Godfrey J."/>
            <person name="Good R."/>
            <person name="Gotea V."/>
            <person name="Gravely B."/>
            <person name="Greenberg A.J."/>
            <person name="Griffiths-Jones S."/>
            <person name="Gross S."/>
            <person name="Guigo R."/>
            <person name="Gustafson E.A."/>
            <person name="Haerty W."/>
            <person name="Hahn M.W."/>
            <person name="Halligan D.L."/>
            <person name="Halpern A.L."/>
            <person name="Halter G.M."/>
            <person name="Han M.V."/>
            <person name="Heger A."/>
            <person name="Hillier L."/>
            <person name="Hinrichs A.S."/>
            <person name="Holmes I."/>
            <person name="Hoskins R.A."/>
            <person name="Hubisz M.J."/>
            <person name="Hultmark D."/>
            <person name="Huntley M.A."/>
            <person name="Jaffe D.B."/>
            <person name="Jagadeeshan S."/>
            <person name="Jeck W.R."/>
            <person name="Johnson J."/>
            <person name="Jones C.D."/>
            <person name="Jordan W.C."/>
            <person name="Karpen G.H."/>
            <person name="Kataoka E."/>
            <person name="Keightley P.D."/>
            <person name="Kheradpour P."/>
            <person name="Kirkness E.F."/>
            <person name="Koerich L.B."/>
            <person name="Kristiansen K."/>
            <person name="Kudrna D."/>
            <person name="Kulathinal R.J."/>
            <person name="Kumar S."/>
            <person name="Kwok R."/>
            <person name="Lander E."/>
            <person name="Langley C.H."/>
            <person name="Lapoint R."/>
            <person name="Lazzaro B.P."/>
            <person name="Lee S.J."/>
            <person name="Levesque L."/>
            <person name="Li R."/>
            <person name="Lin C.F."/>
            <person name="Lin M.F."/>
            <person name="Lindblad-Toh K."/>
            <person name="Llopart A."/>
            <person name="Long M."/>
            <person name="Low L."/>
            <person name="Lozovsky E."/>
            <person name="Lu J."/>
            <person name="Luo M."/>
            <person name="Machado C.A."/>
            <person name="Makalowski W."/>
            <person name="Marzo M."/>
            <person name="Matsuda M."/>
            <person name="Matzkin L."/>
            <person name="McAllister B."/>
            <person name="McBride C.S."/>
            <person name="McKernan B."/>
            <person name="McKernan K."/>
            <person name="Mendez-Lago M."/>
            <person name="Minx P."/>
            <person name="Mollenhauer M.U."/>
            <person name="Montooth K."/>
            <person name="Mount S.M."/>
            <person name="Mu X."/>
            <person name="Myers E."/>
            <person name="Negre B."/>
            <person name="Newfeld S."/>
            <person name="Nielsen R."/>
            <person name="Noor M.A."/>
            <person name="O'Grady P."/>
            <person name="Pachter L."/>
            <person name="Papaceit M."/>
            <person name="Parisi M.J."/>
            <person name="Parisi M."/>
            <person name="Parts L."/>
            <person name="Pedersen J.S."/>
            <person name="Pesole G."/>
            <person name="Phillippy A.M."/>
            <person name="Ponting C.P."/>
            <person name="Pop M."/>
            <person name="Porcelli D."/>
            <person name="Powell J.R."/>
            <person name="Prohaska S."/>
            <person name="Pruitt K."/>
            <person name="Puig M."/>
            <person name="Quesneville H."/>
            <person name="Ram K.R."/>
            <person name="Rand D."/>
            <person name="Rasmussen M.D."/>
            <person name="Reed L.K."/>
            <person name="Reenan R."/>
            <person name="Reily A."/>
            <person name="Remington K.A."/>
            <person name="Rieger T.T."/>
            <person name="Ritchie M.G."/>
            <person name="Robin C."/>
            <person name="Rogers Y.H."/>
            <person name="Rohde C."/>
            <person name="Rozas J."/>
            <person name="Rubenfield M.J."/>
            <person name="Ruiz A."/>
            <person name="Russo S."/>
            <person name="Salzberg S.L."/>
            <person name="Sanchez-Gracia A."/>
            <person name="Saranga D.J."/>
            <person name="Sato H."/>
            <person name="Schaeffer S.W."/>
            <person name="Schatz M.C."/>
            <person name="Schlenke T."/>
            <person name="Schwartz R."/>
            <person name="Segarra C."/>
            <person name="Singh R.S."/>
            <person name="Sirot L."/>
            <person name="Sirota M."/>
            <person name="Sisneros N.B."/>
            <person name="Smith C.D."/>
            <person name="Smith T.F."/>
            <person name="Spieth J."/>
            <person name="Stage D.E."/>
            <person name="Stark A."/>
            <person name="Stephan W."/>
            <person name="Strausberg R.L."/>
            <person name="Strempel S."/>
            <person name="Sturgill D."/>
            <person name="Sutton G."/>
            <person name="Sutton G.G."/>
            <person name="Tao W."/>
            <person name="Teichmann S."/>
            <person name="Tobari Y.N."/>
            <person name="Tomimura Y."/>
            <person name="Tsolas J.M."/>
            <person name="Valente V.L."/>
            <person name="Venter E."/>
            <person name="Venter J.C."/>
            <person name="Vicario S."/>
            <person name="Vieira F.G."/>
            <person name="Vilella A.J."/>
            <person name="Villasante A."/>
            <person name="Walenz B."/>
            <person name="Wang J."/>
            <person name="Wasserman M."/>
            <person name="Watts T."/>
            <person name="Wilson D."/>
            <person name="Wilson R.K."/>
            <person name="Wing R.A."/>
            <person name="Wolfner M.F."/>
            <person name="Wong A."/>
            <person name="Wong G.K."/>
            <person name="Wu C.I."/>
            <person name="Wu G."/>
            <person name="Yamamoto D."/>
            <person name="Yang H.P."/>
            <person name="Yang S.P."/>
            <person name="Yorke J.A."/>
            <person name="Yoshida K."/>
            <person name="Zdobnov E."/>
            <person name="Zhang P."/>
            <person name="Zhang Y."/>
            <person name="Zimin A.V."/>
            <person name="Baldwin J."/>
            <person name="Abdouelleil A."/>
            <person name="Abdulkadir J."/>
            <person name="Abebe A."/>
            <person name="Abera B."/>
            <person name="Abreu J."/>
            <person name="Acer S.C."/>
            <person name="Aftuck L."/>
            <person name="Alexander A."/>
            <person name="An P."/>
            <person name="Anderson E."/>
            <person name="Anderson S."/>
            <person name="Arachi H."/>
            <person name="Azer M."/>
            <person name="Bachantsang P."/>
            <person name="Barry A."/>
            <person name="Bayul T."/>
            <person name="Berlin A."/>
            <person name="Bessette D."/>
            <person name="Bloom T."/>
            <person name="Blye J."/>
            <person name="Boguslavskiy L."/>
            <person name="Bonnet C."/>
            <person name="Boukhgalter B."/>
            <person name="Bourzgui I."/>
            <person name="Brown A."/>
            <person name="Cahill P."/>
            <person name="Channer S."/>
            <person name="Cheshatsang Y."/>
            <person name="Chuda L."/>
            <person name="Citroen M."/>
            <person name="Collymore A."/>
            <person name="Cooke P."/>
            <person name="Costello M."/>
            <person name="D'Aco K."/>
            <person name="Daza R."/>
            <person name="De Haan G."/>
            <person name="DeGray S."/>
            <person name="DeMaso C."/>
            <person name="Dhargay N."/>
            <person name="Dooley K."/>
            <person name="Dooley E."/>
            <person name="Doricent M."/>
            <person name="Dorje P."/>
            <person name="Dorjee K."/>
            <person name="Dupes A."/>
            <person name="Elong R."/>
            <person name="Falk J."/>
            <person name="Farina A."/>
            <person name="Faro S."/>
            <person name="Ferguson D."/>
            <person name="Fisher S."/>
            <person name="Foley C.D."/>
            <person name="Franke A."/>
            <person name="Friedrich D."/>
            <person name="Gadbois L."/>
            <person name="Gearin G."/>
            <person name="Gearin C.R."/>
            <person name="Giannoukos G."/>
            <person name="Goode T."/>
            <person name="Graham J."/>
            <person name="Grandbois E."/>
            <person name="Grewal S."/>
            <person name="Gyaltsen K."/>
            <person name="Hafez N."/>
            <person name="Hagos B."/>
            <person name="Hall J."/>
            <person name="Henson C."/>
            <person name="Hollinger A."/>
            <person name="Honan T."/>
            <person name="Huard M.D."/>
            <person name="Hughes L."/>
            <person name="Hurhula B."/>
            <person name="Husby M.E."/>
            <person name="Kamat A."/>
            <person name="Kanga B."/>
            <person name="Kashin S."/>
            <person name="Khazanovich D."/>
            <person name="Kisner P."/>
            <person name="Lance K."/>
            <person name="Lara M."/>
            <person name="Lee W."/>
            <person name="Lennon N."/>
            <person name="Letendre F."/>
            <person name="LeVine R."/>
            <person name="Lipovsky A."/>
            <person name="Liu X."/>
            <person name="Liu J."/>
            <person name="Liu S."/>
            <person name="Lokyitsang T."/>
            <person name="Lokyitsang Y."/>
            <person name="Lubonja R."/>
            <person name="Lui A."/>
            <person name="MacDonald P."/>
            <person name="Magnisalis V."/>
            <person name="Maru K."/>
            <person name="Matthews C."/>
            <person name="McCusker W."/>
            <person name="McDonough S."/>
            <person name="Mehta T."/>
            <person name="Meldrim J."/>
            <person name="Meneus L."/>
            <person name="Mihai O."/>
            <person name="Mihalev A."/>
            <person name="Mihova T."/>
            <person name="Mittelman R."/>
            <person name="Mlenga V."/>
            <person name="Montmayeur A."/>
            <person name="Mulrain L."/>
            <person name="Navidi A."/>
            <person name="Naylor J."/>
            <person name="Negash T."/>
            <person name="Nguyen T."/>
            <person name="Nguyen N."/>
            <person name="Nicol R."/>
            <person name="Norbu C."/>
            <person name="Norbu N."/>
            <person name="Novod N."/>
            <person name="O'Neill B."/>
            <person name="Osman S."/>
            <person name="Markiewicz E."/>
            <person name="Oyono O.L."/>
            <person name="Patti C."/>
            <person name="Phunkhang P."/>
            <person name="Pierre F."/>
            <person name="Priest M."/>
            <person name="Raghuraman S."/>
            <person name="Rege F."/>
            <person name="Reyes R."/>
            <person name="Rise C."/>
            <person name="Rogov P."/>
            <person name="Ross K."/>
            <person name="Ryan E."/>
            <person name="Settipalli S."/>
            <person name="Shea T."/>
            <person name="Sherpa N."/>
            <person name="Shi L."/>
            <person name="Shih D."/>
            <person name="Sparrow T."/>
            <person name="Spaulding J."/>
            <person name="Stalker J."/>
            <person name="Stange-Thomann N."/>
            <person name="Stavropoulos S."/>
            <person name="Stone C."/>
            <person name="Strader C."/>
            <person name="Tesfaye S."/>
            <person name="Thomson T."/>
            <person name="Thoulutsang Y."/>
            <person name="Thoulutsang D."/>
            <person name="Topham K."/>
            <person name="Topping I."/>
            <person name="Tsamla T."/>
            <person name="Vassiliev H."/>
            <person name="Vo A."/>
            <person name="Wangchuk T."/>
            <person name="Wangdi T."/>
            <person name="Weiand M."/>
            <person name="Wilkinson J."/>
            <person name="Wilson A."/>
            <person name="Yadav S."/>
            <person name="Young G."/>
            <person name="Yu Q."/>
            <person name="Zembek L."/>
            <person name="Zhong D."/>
            <person name="Zimmer A."/>
            <person name="Zwirko Z."/>
            <person name="Jaffe D.B."/>
            <person name="Alvarez P."/>
            <person name="Brockman W."/>
            <person name="Butler J."/>
            <person name="Chin C."/>
            <person name="Gnerre S."/>
            <person name="Grabherr M."/>
            <person name="Kleber M."/>
            <person name="Mauceli E."/>
            <person name="MacCallum I."/>
        </authorList>
    </citation>
    <scope>NUCLEOTIDE SEQUENCE [LARGE SCALE GENOMIC DNA]</scope>
    <source>
        <strain evidence="3">Tucson 15287-2541.00</strain>
    </source>
</reference>
<dbReference type="InParanoid" id="B4JVQ4"/>
<gene>
    <name evidence="2" type="primary">Dgri\GH23163</name>
    <name evidence="2" type="ORF">Dgri_GH23163</name>
</gene>
<sequence>MSHHCSKNKTLLEYVTCRQRLCFQANAQAPPDSRPTSEKDTKKSLPRREEPHQESAMDEQQEYQTNVSRCRDGAPEIQK</sequence>
<dbReference type="EMBL" id="CH916375">
    <property type="protein sequence ID" value="EDV98522.1"/>
    <property type="molecule type" value="Genomic_DNA"/>
</dbReference>
<organism evidence="3">
    <name type="scientific">Drosophila grimshawi</name>
    <name type="common">Hawaiian fruit fly</name>
    <name type="synonym">Idiomyia grimshawi</name>
    <dbReference type="NCBI Taxonomy" id="7222"/>
    <lineage>
        <taxon>Eukaryota</taxon>
        <taxon>Metazoa</taxon>
        <taxon>Ecdysozoa</taxon>
        <taxon>Arthropoda</taxon>
        <taxon>Hexapoda</taxon>
        <taxon>Insecta</taxon>
        <taxon>Pterygota</taxon>
        <taxon>Neoptera</taxon>
        <taxon>Endopterygota</taxon>
        <taxon>Diptera</taxon>
        <taxon>Brachycera</taxon>
        <taxon>Muscomorpha</taxon>
        <taxon>Ephydroidea</taxon>
        <taxon>Drosophilidae</taxon>
        <taxon>Drosophila</taxon>
        <taxon>Hawaiian Drosophila</taxon>
    </lineage>
</organism>
<feature type="region of interest" description="Disordered" evidence="1">
    <location>
        <begin position="25"/>
        <end position="79"/>
    </location>
</feature>